<evidence type="ECO:0000256" key="2">
    <source>
        <dbReference type="ARBA" id="ARBA00022670"/>
    </source>
</evidence>
<dbReference type="Pfam" id="PF00082">
    <property type="entry name" value="Peptidase_S8"/>
    <property type="match status" value="2"/>
</dbReference>
<keyword evidence="3 9" id="KW-0732">Signal</keyword>
<accession>A0A4S8IID2</accession>
<dbReference type="Gene3D" id="3.50.30.30">
    <property type="match status" value="2"/>
</dbReference>
<feature type="active site" description="Charge relay system" evidence="6 7">
    <location>
        <position position="182"/>
    </location>
</feature>
<dbReference type="AlphaFoldDB" id="A0A4S8IID2"/>
<proteinExistence type="inferred from homology"/>
<dbReference type="Gene3D" id="3.40.50.200">
    <property type="entry name" value="Peptidase S8/S53 domain"/>
    <property type="match status" value="3"/>
</dbReference>
<evidence type="ECO:0000313" key="14">
    <source>
        <dbReference type="Proteomes" id="UP000317650"/>
    </source>
</evidence>
<protein>
    <recommendedName>
        <fullName evidence="15">Peptidase S8/S53 domain-containing protein</fullName>
    </recommendedName>
</protein>
<dbReference type="InterPro" id="IPR023827">
    <property type="entry name" value="Peptidase_S8_Asp-AS"/>
</dbReference>
<dbReference type="InterPro" id="IPR041469">
    <property type="entry name" value="Subtilisin-like_FN3"/>
</dbReference>
<dbReference type="PANTHER" id="PTHR10795">
    <property type="entry name" value="PROPROTEIN CONVERTASE SUBTILISIN/KEXIN"/>
    <property type="match status" value="1"/>
</dbReference>
<dbReference type="Gene3D" id="2.60.40.2310">
    <property type="match status" value="1"/>
</dbReference>
<evidence type="ECO:0000256" key="3">
    <source>
        <dbReference type="ARBA" id="ARBA00022729"/>
    </source>
</evidence>
<evidence type="ECO:0000259" key="11">
    <source>
        <dbReference type="Pfam" id="PF05922"/>
    </source>
</evidence>
<dbReference type="GO" id="GO:0006508">
    <property type="term" value="P:proteolysis"/>
    <property type="evidence" value="ECO:0007669"/>
    <property type="project" value="UniProtKB-KW"/>
</dbReference>
<comment type="caution">
    <text evidence="13">The sequence shown here is derived from an EMBL/GenBank/DDBJ whole genome shotgun (WGS) entry which is preliminary data.</text>
</comment>
<evidence type="ECO:0000256" key="1">
    <source>
        <dbReference type="ARBA" id="ARBA00011073"/>
    </source>
</evidence>
<dbReference type="PROSITE" id="PS00138">
    <property type="entry name" value="SUBTILASE_SER"/>
    <property type="match status" value="1"/>
</dbReference>
<dbReference type="Pfam" id="PF05922">
    <property type="entry name" value="Inhibitor_I9"/>
    <property type="match status" value="1"/>
</dbReference>
<evidence type="ECO:0000256" key="6">
    <source>
        <dbReference type="PIRSR" id="PIRSR615500-1"/>
    </source>
</evidence>
<dbReference type="InterPro" id="IPR010259">
    <property type="entry name" value="S8pro/Inhibitor_I9"/>
</dbReference>
<dbReference type="EMBL" id="PYDT01000010">
    <property type="protein sequence ID" value="THU48085.1"/>
    <property type="molecule type" value="Genomic_DNA"/>
</dbReference>
<dbReference type="Proteomes" id="UP000317650">
    <property type="component" value="Chromosome 9"/>
</dbReference>
<evidence type="ECO:0000256" key="5">
    <source>
        <dbReference type="ARBA" id="ARBA00022825"/>
    </source>
</evidence>
<evidence type="ECO:0000256" key="8">
    <source>
        <dbReference type="RuleBase" id="RU003355"/>
    </source>
</evidence>
<dbReference type="InterPro" id="IPR015500">
    <property type="entry name" value="Peptidase_S8_subtilisin-rel"/>
</dbReference>
<keyword evidence="4 7" id="KW-0378">Hydrolase</keyword>
<evidence type="ECO:0000259" key="12">
    <source>
        <dbReference type="Pfam" id="PF17766"/>
    </source>
</evidence>
<dbReference type="InterPro" id="IPR023828">
    <property type="entry name" value="Peptidase_S8_Ser-AS"/>
</dbReference>
<dbReference type="GO" id="GO:0004252">
    <property type="term" value="F:serine-type endopeptidase activity"/>
    <property type="evidence" value="ECO:0007669"/>
    <property type="project" value="UniProtKB-UniRule"/>
</dbReference>
<comment type="similarity">
    <text evidence="1 7 8">Belongs to the peptidase S8 family.</text>
</comment>
<evidence type="ECO:0000256" key="9">
    <source>
        <dbReference type="SAM" id="SignalP"/>
    </source>
</evidence>
<dbReference type="STRING" id="52838.A0A4S8IID2"/>
<keyword evidence="5 7" id="KW-0720">Serine protease</keyword>
<feature type="active site" description="Charge relay system" evidence="6 7">
    <location>
        <position position="229"/>
    </location>
</feature>
<evidence type="ECO:0000259" key="10">
    <source>
        <dbReference type="Pfam" id="PF00082"/>
    </source>
</evidence>
<gene>
    <name evidence="13" type="ORF">C4D60_Mb09t22510</name>
</gene>
<organism evidence="13 14">
    <name type="scientific">Musa balbisiana</name>
    <name type="common">Banana</name>
    <dbReference type="NCBI Taxonomy" id="52838"/>
    <lineage>
        <taxon>Eukaryota</taxon>
        <taxon>Viridiplantae</taxon>
        <taxon>Streptophyta</taxon>
        <taxon>Embryophyta</taxon>
        <taxon>Tracheophyta</taxon>
        <taxon>Spermatophyta</taxon>
        <taxon>Magnoliopsida</taxon>
        <taxon>Liliopsida</taxon>
        <taxon>Zingiberales</taxon>
        <taxon>Musaceae</taxon>
        <taxon>Musa</taxon>
    </lineage>
</organism>
<dbReference type="Pfam" id="PF17766">
    <property type="entry name" value="fn3_6"/>
    <property type="match status" value="1"/>
</dbReference>
<name>A0A4S8IID2_MUSBA</name>
<feature type="domain" description="Inhibitor I9" evidence="11">
    <location>
        <begin position="28"/>
        <end position="147"/>
    </location>
</feature>
<feature type="signal peptide" evidence="9">
    <location>
        <begin position="1"/>
        <end position="22"/>
    </location>
</feature>
<dbReference type="InterPro" id="IPR045051">
    <property type="entry name" value="SBT"/>
</dbReference>
<dbReference type="PRINTS" id="PR00723">
    <property type="entry name" value="SUBTILISIN"/>
</dbReference>
<feature type="chain" id="PRO_5020825137" description="Peptidase S8/S53 domain-containing protein" evidence="9">
    <location>
        <begin position="23"/>
        <end position="873"/>
    </location>
</feature>
<keyword evidence="14" id="KW-1185">Reference proteome</keyword>
<dbReference type="SUPFAM" id="SSF52743">
    <property type="entry name" value="Subtilisin-like"/>
    <property type="match status" value="2"/>
</dbReference>
<keyword evidence="2 7" id="KW-0645">Protease</keyword>
<evidence type="ECO:0000256" key="7">
    <source>
        <dbReference type="PROSITE-ProRule" id="PRU01240"/>
    </source>
</evidence>
<dbReference type="PROSITE" id="PS51892">
    <property type="entry name" value="SUBTILASE"/>
    <property type="match status" value="1"/>
</dbReference>
<evidence type="ECO:0000256" key="4">
    <source>
        <dbReference type="ARBA" id="ARBA00022801"/>
    </source>
</evidence>
<feature type="domain" description="Peptidase S8/S53" evidence="10">
    <location>
        <begin position="173"/>
        <end position="345"/>
    </location>
</feature>
<feature type="active site" description="Charge relay system" evidence="6 7">
    <location>
        <position position="646"/>
    </location>
</feature>
<dbReference type="CDD" id="cd02120">
    <property type="entry name" value="PA_subtilisin_like"/>
    <property type="match status" value="1"/>
</dbReference>
<dbReference type="PROSITE" id="PS00136">
    <property type="entry name" value="SUBTILASE_ASP"/>
    <property type="match status" value="1"/>
</dbReference>
<sequence length="873" mass="93521">MEGLLVHFFVLSLLSLLLGGLCQEDAAVYIVTMKQPPAVHYNDELKKFASSGVSYGGSETFNILNKTRNYSRTNTNYSSYLIRLQNSLLRRAFRGERYLKLYSYHYLINGFSVLITSQQCSCWMEKAEKLSRRHEVANVLLDFSVRTATTHTPEFLGLPQGAWVQEGGPEVAGEGIVIGFIDTGIDPTHPSFSDYLSVNRYPIPHHFSGICEVTKDFPAGSSSIAAGNHGIPVVVTGHHFGNASGMAPRAHIAVYKALYKSFGGFAADVVAAIDQAAQDGVDIISLSITPNRRPLGVATFFNPIDMSLLNAVKAGIFVVQAAGNTGPSPKSVSSFSPWIFTVGASAHDRIYSNHLVLGNNLKISGVGLAHMSLLNAVKAGIFVVQAAGNTGPSPKSVSSFSPWIFTVGASAHDRIYSNHLVLGNNLKISGVGLAPGTDGDLMYPLIAATHALTNETTDANDMYLAECQDSSLLNKDLTKGKLLVCSYSIRFVLGLSSIKQALQSAKNVSAVGVIFYMDPFVIGFQLNPTPMHMPGLIIPSPDDSKIFLKYYNSSLMRDKDSKTIIKFRAVAKILGGLKANYSISAPKVMYYSARGPDPEDNSLVDADILKPNLIAPGNFIWSAWSSLGTDSAEFQGEKFAMISGTSMAAPHVAGLAALIKQKYPNFSPSAIGSALSTTATVYGKQGSPIMAQRAYSNPDSNMSPATPFDMGSGFVNATAALNPGLILDSGYDNFLSFLCGINGSAPVVLNYTGHICKISTMMGSDLNLPSVTISLLNQSRTVMRRVTNIANDEHYSVSCSAPYGVSVSVSPTRFFIASGQQQNLTIVLGSTMNSTSASFGGIGLYGNLGHKLFIPLSVISKTKHKATLTRKRC</sequence>
<evidence type="ECO:0008006" key="15">
    <source>
        <dbReference type="Google" id="ProtNLM"/>
    </source>
</evidence>
<dbReference type="InterPro" id="IPR000209">
    <property type="entry name" value="Peptidase_S8/S53_dom"/>
</dbReference>
<feature type="domain" description="Subtilisin-like protease fibronectin type-III" evidence="12">
    <location>
        <begin position="765"/>
        <end position="858"/>
    </location>
</feature>
<evidence type="ECO:0000313" key="13">
    <source>
        <dbReference type="EMBL" id="THU48085.1"/>
    </source>
</evidence>
<feature type="domain" description="Peptidase S8/S53" evidence="10">
    <location>
        <begin position="374"/>
        <end position="685"/>
    </location>
</feature>
<dbReference type="InterPro" id="IPR036852">
    <property type="entry name" value="Peptidase_S8/S53_dom_sf"/>
</dbReference>
<reference evidence="13 14" key="1">
    <citation type="journal article" date="2019" name="Nat. Plants">
        <title>Genome sequencing of Musa balbisiana reveals subgenome evolution and function divergence in polyploid bananas.</title>
        <authorList>
            <person name="Yao X."/>
        </authorList>
    </citation>
    <scope>NUCLEOTIDE SEQUENCE [LARGE SCALE GENOMIC DNA]</scope>
    <source>
        <strain evidence="14">cv. DH-PKW</strain>
        <tissue evidence="13">Leaves</tissue>
    </source>
</reference>